<name>A0A8J6XZX9_9BACT</name>
<dbReference type="UniPathway" id="UPA00219"/>
<dbReference type="EMBL" id="JACXWD010000017">
    <property type="protein sequence ID" value="MBD3867862.1"/>
    <property type="molecule type" value="Genomic_DNA"/>
</dbReference>
<comment type="similarity">
    <text evidence="10">Belongs to the MurCDEF family. MurF subfamily.</text>
</comment>
<feature type="domain" description="Mur ligase N-terminal catalytic" evidence="12">
    <location>
        <begin position="30"/>
        <end position="73"/>
    </location>
</feature>
<protein>
    <recommendedName>
        <fullName evidence="10 11">UDP-N-acetylmuramoyl-tripeptide--D-alanyl-D-alanine ligase</fullName>
        <ecNumber evidence="10 11">6.3.2.10</ecNumber>
    </recommendedName>
    <alternativeName>
        <fullName evidence="10">D-alanyl-D-alanine-adding enzyme</fullName>
    </alternativeName>
</protein>
<dbReference type="Pfam" id="PF08245">
    <property type="entry name" value="Mur_ligase_M"/>
    <property type="match status" value="1"/>
</dbReference>
<keyword evidence="5 10" id="KW-0067">ATP-binding</keyword>
<dbReference type="HAMAP" id="MF_02019">
    <property type="entry name" value="MurF"/>
    <property type="match status" value="1"/>
</dbReference>
<evidence type="ECO:0000256" key="3">
    <source>
        <dbReference type="ARBA" id="ARBA00022618"/>
    </source>
</evidence>
<accession>A0A8J6XZX9</accession>
<dbReference type="GO" id="GO:0047480">
    <property type="term" value="F:UDP-N-acetylmuramoyl-tripeptide-D-alanyl-D-alanine ligase activity"/>
    <property type="evidence" value="ECO:0007669"/>
    <property type="project" value="UniProtKB-UniRule"/>
</dbReference>
<keyword evidence="7 10" id="KW-0573">Peptidoglycan synthesis</keyword>
<evidence type="ECO:0000256" key="1">
    <source>
        <dbReference type="ARBA" id="ARBA00022490"/>
    </source>
</evidence>
<dbReference type="AlphaFoldDB" id="A0A8J6XZX9"/>
<comment type="catalytic activity">
    <reaction evidence="10 11">
        <text>D-alanyl-D-alanine + UDP-N-acetyl-alpha-D-muramoyl-L-alanyl-gamma-D-glutamyl-meso-2,6-diaminopimelate + ATP = UDP-N-acetyl-alpha-D-muramoyl-L-alanyl-gamma-D-glutamyl-meso-2,6-diaminopimeloyl-D-alanyl-D-alanine + ADP + phosphate + H(+)</text>
        <dbReference type="Rhea" id="RHEA:28374"/>
        <dbReference type="ChEBI" id="CHEBI:15378"/>
        <dbReference type="ChEBI" id="CHEBI:30616"/>
        <dbReference type="ChEBI" id="CHEBI:43474"/>
        <dbReference type="ChEBI" id="CHEBI:57822"/>
        <dbReference type="ChEBI" id="CHEBI:61386"/>
        <dbReference type="ChEBI" id="CHEBI:83905"/>
        <dbReference type="ChEBI" id="CHEBI:456216"/>
        <dbReference type="EC" id="6.3.2.10"/>
    </reaction>
</comment>
<evidence type="ECO:0000259" key="12">
    <source>
        <dbReference type="Pfam" id="PF01225"/>
    </source>
</evidence>
<evidence type="ECO:0000259" key="14">
    <source>
        <dbReference type="Pfam" id="PF08245"/>
    </source>
</evidence>
<evidence type="ECO:0000256" key="11">
    <source>
        <dbReference type="RuleBase" id="RU004136"/>
    </source>
</evidence>
<dbReference type="InterPro" id="IPR005863">
    <property type="entry name" value="UDP-N-AcMur_synth"/>
</dbReference>
<keyword evidence="1 10" id="KW-0963">Cytoplasm</keyword>
<dbReference type="GO" id="GO:0071555">
    <property type="term" value="P:cell wall organization"/>
    <property type="evidence" value="ECO:0007669"/>
    <property type="project" value="UniProtKB-KW"/>
</dbReference>
<dbReference type="InterPro" id="IPR035911">
    <property type="entry name" value="MurE/MurF_N"/>
</dbReference>
<dbReference type="InterPro" id="IPR000713">
    <property type="entry name" value="Mur_ligase_N"/>
</dbReference>
<dbReference type="SUPFAM" id="SSF63418">
    <property type="entry name" value="MurE/MurF N-terminal domain"/>
    <property type="match status" value="1"/>
</dbReference>
<dbReference type="NCBIfam" id="TIGR01143">
    <property type="entry name" value="murF"/>
    <property type="match status" value="1"/>
</dbReference>
<dbReference type="InterPro" id="IPR036615">
    <property type="entry name" value="Mur_ligase_C_dom_sf"/>
</dbReference>
<evidence type="ECO:0000256" key="8">
    <source>
        <dbReference type="ARBA" id="ARBA00023306"/>
    </source>
</evidence>
<dbReference type="Pfam" id="PF02875">
    <property type="entry name" value="Mur_ligase_C"/>
    <property type="match status" value="1"/>
</dbReference>
<feature type="binding site" evidence="10">
    <location>
        <begin position="114"/>
        <end position="120"/>
    </location>
    <ligand>
        <name>ATP</name>
        <dbReference type="ChEBI" id="CHEBI:30616"/>
    </ligand>
</feature>
<dbReference type="Proteomes" id="UP000648239">
    <property type="component" value="Unassembled WGS sequence"/>
</dbReference>
<dbReference type="InterPro" id="IPR013221">
    <property type="entry name" value="Mur_ligase_cen"/>
</dbReference>
<comment type="function">
    <text evidence="10 11">Involved in cell wall formation. Catalyzes the final step in the synthesis of UDP-N-acetylmuramoyl-pentapeptide, the precursor of murein.</text>
</comment>
<dbReference type="PANTHER" id="PTHR43024">
    <property type="entry name" value="UDP-N-ACETYLMURAMOYL-TRIPEPTIDE--D-ALANYL-D-ALANINE LIGASE"/>
    <property type="match status" value="1"/>
</dbReference>
<evidence type="ECO:0000256" key="5">
    <source>
        <dbReference type="ARBA" id="ARBA00022840"/>
    </source>
</evidence>
<dbReference type="SUPFAM" id="SSF53623">
    <property type="entry name" value="MurD-like peptide ligases, catalytic domain"/>
    <property type="match status" value="1"/>
</dbReference>
<evidence type="ECO:0000256" key="7">
    <source>
        <dbReference type="ARBA" id="ARBA00022984"/>
    </source>
</evidence>
<dbReference type="GO" id="GO:0005737">
    <property type="term" value="C:cytoplasm"/>
    <property type="evidence" value="ECO:0007669"/>
    <property type="project" value="UniProtKB-SubCell"/>
</dbReference>
<comment type="caution">
    <text evidence="15">The sequence shown here is derived from an EMBL/GenBank/DDBJ whole genome shotgun (WGS) entry which is preliminary data.</text>
</comment>
<dbReference type="EC" id="6.3.2.10" evidence="10 11"/>
<reference evidence="15 16" key="1">
    <citation type="submission" date="2020-08" db="EMBL/GenBank/DDBJ databases">
        <title>Acidobacteriota in marine sediments use diverse sulfur dissimilation pathways.</title>
        <authorList>
            <person name="Wasmund K."/>
        </authorList>
    </citation>
    <scope>NUCLEOTIDE SEQUENCE [LARGE SCALE GENOMIC DNA]</scope>
    <source>
        <strain evidence="15">MAG AM4</strain>
    </source>
</reference>
<comment type="pathway">
    <text evidence="10 11">Cell wall biogenesis; peptidoglycan biosynthesis.</text>
</comment>
<evidence type="ECO:0000313" key="16">
    <source>
        <dbReference type="Proteomes" id="UP000648239"/>
    </source>
</evidence>
<dbReference type="InterPro" id="IPR004101">
    <property type="entry name" value="Mur_ligase_C"/>
</dbReference>
<keyword evidence="9 10" id="KW-0961">Cell wall biogenesis/degradation</keyword>
<organism evidence="15 16">
    <name type="scientific">Candidatus Polarisedimenticola svalbardensis</name>
    <dbReference type="NCBI Taxonomy" id="2886004"/>
    <lineage>
        <taxon>Bacteria</taxon>
        <taxon>Pseudomonadati</taxon>
        <taxon>Acidobacteriota</taxon>
        <taxon>Candidatus Polarisedimenticolia</taxon>
        <taxon>Candidatus Polarisedimenticolales</taxon>
        <taxon>Candidatus Polarisedimenticolaceae</taxon>
        <taxon>Candidatus Polarisedimenticola</taxon>
    </lineage>
</organism>
<gene>
    <name evidence="10" type="primary">murF</name>
    <name evidence="15" type="ORF">IFK94_07050</name>
</gene>
<dbReference type="InterPro" id="IPR051046">
    <property type="entry name" value="MurCDEF_CellWall_CoF430Synth"/>
</dbReference>
<comment type="subcellular location">
    <subcellularLocation>
        <location evidence="10 11">Cytoplasm</location>
    </subcellularLocation>
</comment>
<dbReference type="PANTHER" id="PTHR43024:SF1">
    <property type="entry name" value="UDP-N-ACETYLMURAMOYL-TRIPEPTIDE--D-ALANYL-D-ALANINE LIGASE"/>
    <property type="match status" value="1"/>
</dbReference>
<dbReference type="Gene3D" id="3.40.1390.10">
    <property type="entry name" value="MurE/MurF, N-terminal domain"/>
    <property type="match status" value="1"/>
</dbReference>
<dbReference type="GO" id="GO:0009252">
    <property type="term" value="P:peptidoglycan biosynthetic process"/>
    <property type="evidence" value="ECO:0007669"/>
    <property type="project" value="UniProtKB-UniRule"/>
</dbReference>
<dbReference type="SUPFAM" id="SSF53244">
    <property type="entry name" value="MurD-like peptide ligases, peptide-binding domain"/>
    <property type="match status" value="1"/>
</dbReference>
<keyword evidence="8 10" id="KW-0131">Cell cycle</keyword>
<dbReference type="Gene3D" id="3.40.1190.10">
    <property type="entry name" value="Mur-like, catalytic domain"/>
    <property type="match status" value="1"/>
</dbReference>
<dbReference type="GO" id="GO:0005524">
    <property type="term" value="F:ATP binding"/>
    <property type="evidence" value="ECO:0007669"/>
    <property type="project" value="UniProtKB-UniRule"/>
</dbReference>
<dbReference type="InterPro" id="IPR036565">
    <property type="entry name" value="Mur-like_cat_sf"/>
</dbReference>
<evidence type="ECO:0000256" key="2">
    <source>
        <dbReference type="ARBA" id="ARBA00022598"/>
    </source>
</evidence>
<evidence type="ECO:0000256" key="9">
    <source>
        <dbReference type="ARBA" id="ARBA00023316"/>
    </source>
</evidence>
<evidence type="ECO:0000256" key="6">
    <source>
        <dbReference type="ARBA" id="ARBA00022960"/>
    </source>
</evidence>
<sequence>MPRLSIGQILEATGGTLLRGDPETTVDSFEIDTRRVREGGLFFALQGEKTDGHKFLDQAAGRSAAAAIVSREVPDHSKAPPVLVQVEDGFTALTACGRAARDAIRQTTVIAVTGSTGKTTTKDLIAAGLAGGRKVHKTGGNFNNHLGVPLTLLACPDDADFAVVELAMSGPGEIADLARLSRPDYALVTNVCPVHLAAFENLDDVAAAKGELFAVLPADRTSVVNLDDPHVRLQSMRHSGPRVTYGRSGKAEVRLEQLEDRFLPGAGLTVRCNDLAHRFDLRLGGGHSALNAVAAMATIHAVGEDIEAAGRAMERFEAGPGRGQRIELPYGAVVIDDSYNSNPTAMASVLETLKATRTEGRKILVLGDMLELGQEEDRFHREAGQQAASAGVDLLIGVGQLVRCSLQAASKAGVAETHLASDAGAAAKYLSGKLRSGDLVLVKGSRGLRLDRLVQRLVEKRQEAS</sequence>
<evidence type="ECO:0000256" key="4">
    <source>
        <dbReference type="ARBA" id="ARBA00022741"/>
    </source>
</evidence>
<keyword evidence="4 10" id="KW-0547">Nucleotide-binding</keyword>
<keyword evidence="6 10" id="KW-0133">Cell shape</keyword>
<dbReference type="GO" id="GO:0051301">
    <property type="term" value="P:cell division"/>
    <property type="evidence" value="ECO:0007669"/>
    <property type="project" value="UniProtKB-KW"/>
</dbReference>
<keyword evidence="3 10" id="KW-0132">Cell division</keyword>
<feature type="domain" description="Mur ligase central" evidence="14">
    <location>
        <begin position="112"/>
        <end position="298"/>
    </location>
</feature>
<proteinExistence type="inferred from homology"/>
<evidence type="ECO:0000313" key="15">
    <source>
        <dbReference type="EMBL" id="MBD3867862.1"/>
    </source>
</evidence>
<dbReference type="Gene3D" id="3.90.190.20">
    <property type="entry name" value="Mur ligase, C-terminal domain"/>
    <property type="match status" value="1"/>
</dbReference>
<evidence type="ECO:0000256" key="10">
    <source>
        <dbReference type="HAMAP-Rule" id="MF_02019"/>
    </source>
</evidence>
<evidence type="ECO:0000259" key="13">
    <source>
        <dbReference type="Pfam" id="PF02875"/>
    </source>
</evidence>
<keyword evidence="2 10" id="KW-0436">Ligase</keyword>
<feature type="domain" description="Mur ligase C-terminal" evidence="13">
    <location>
        <begin position="321"/>
        <end position="446"/>
    </location>
</feature>
<dbReference type="GO" id="GO:0008360">
    <property type="term" value="P:regulation of cell shape"/>
    <property type="evidence" value="ECO:0007669"/>
    <property type="project" value="UniProtKB-KW"/>
</dbReference>
<dbReference type="Pfam" id="PF01225">
    <property type="entry name" value="Mur_ligase"/>
    <property type="match status" value="1"/>
</dbReference>